<name>A0A0D6B8D7_RHOSU</name>
<sequence length="422" mass="46088">MIGKRVDIEADLVVLTPLQIGTGAFREEERSDRDEQDREPDTRNVALVATDFDGAPCIPGSTLKGVLRRLSRDNDVLFGPTRIVAAEDARSGKAVFWTARIAGNSSDCQRNRPHVSMGTDTRTAKDPETGVAKRAHLFGGDYVRPGTKFRLRISLKDAEPGAADALAQVLARLAAADGEAFGRSTRQGQGRVALIPETLKAKAFPSGNDLTQDWQSRLAGQPSPDAPDLIRLSLTASGPFLIAGEERSDLRPGDDREKVRVMTALEDFDGQGPRLTGSTLLGALRARFDWYAAGLGDDCPSGATERLFGTPGWRGRIAVHAIRRSGTPERKKITSVRLDRFSGEPIDNALFTTEAWLNANFQVDLRFDRHGPKEPEVSCDTDLKIFNDFREELCDPDWGGIQLGLGGNKGFGWFDIREVSDA</sequence>
<keyword evidence="1" id="KW-0051">Antiviral defense</keyword>
<dbReference type="PANTHER" id="PTHR35579">
    <property type="entry name" value="CRISPR SYSTEM CMS ENDORIBONUCLEASE CSM3"/>
    <property type="match status" value="1"/>
</dbReference>
<protein>
    <recommendedName>
        <fullName evidence="2">CRISPR type III-associated protein domain-containing protein</fullName>
    </recommendedName>
</protein>
<dbReference type="InterPro" id="IPR052216">
    <property type="entry name" value="CRISPR_Csm3_endoribonuclease"/>
</dbReference>
<dbReference type="Proteomes" id="UP000064912">
    <property type="component" value="Chromosome"/>
</dbReference>
<gene>
    <name evidence="3" type="ORF">NHU_04171</name>
</gene>
<dbReference type="InterPro" id="IPR005537">
    <property type="entry name" value="RAMP_III_fam"/>
</dbReference>
<reference evidence="3 4" key="1">
    <citation type="submission" date="2015-02" db="EMBL/GenBank/DDBJ databases">
        <title>Genome sequene of Rhodovulum sulfidophilum DSM 2351.</title>
        <authorList>
            <person name="Nagao N."/>
        </authorList>
    </citation>
    <scope>NUCLEOTIDE SEQUENCE [LARGE SCALE GENOMIC DNA]</scope>
    <source>
        <strain evidence="3 4">DSM 2351</strain>
    </source>
</reference>
<proteinExistence type="predicted"/>
<dbReference type="PATRIC" id="fig|35806.4.peg.4276"/>
<feature type="domain" description="CRISPR type III-associated protein" evidence="2">
    <location>
        <begin position="12"/>
        <end position="192"/>
    </location>
</feature>
<evidence type="ECO:0000313" key="4">
    <source>
        <dbReference type="Proteomes" id="UP000064912"/>
    </source>
</evidence>
<dbReference type="AlphaFoldDB" id="A0A0D6B8D7"/>
<organism evidence="3 4">
    <name type="scientific">Rhodovulum sulfidophilum</name>
    <name type="common">Rhodobacter sulfidophilus</name>
    <dbReference type="NCBI Taxonomy" id="35806"/>
    <lineage>
        <taxon>Bacteria</taxon>
        <taxon>Pseudomonadati</taxon>
        <taxon>Pseudomonadota</taxon>
        <taxon>Alphaproteobacteria</taxon>
        <taxon>Rhodobacterales</taxon>
        <taxon>Paracoccaceae</taxon>
        <taxon>Rhodovulum</taxon>
    </lineage>
</organism>
<feature type="domain" description="CRISPR type III-associated protein" evidence="2">
    <location>
        <begin position="258"/>
        <end position="414"/>
    </location>
</feature>
<dbReference type="EMBL" id="AP014800">
    <property type="protein sequence ID" value="BAQ71291.1"/>
    <property type="molecule type" value="Genomic_DNA"/>
</dbReference>
<evidence type="ECO:0000259" key="2">
    <source>
        <dbReference type="Pfam" id="PF03787"/>
    </source>
</evidence>
<dbReference type="CDD" id="cd09726">
    <property type="entry name" value="RAMP_I_III"/>
    <property type="match status" value="1"/>
</dbReference>
<dbReference type="KEGG" id="rsu:NHU_04171"/>
<dbReference type="Pfam" id="PF03787">
    <property type="entry name" value="RAMPs"/>
    <property type="match status" value="2"/>
</dbReference>
<dbReference type="PANTHER" id="PTHR35579:SF3">
    <property type="entry name" value="CRISPR SYSTEM CMS ENDORIBONUCLEASE CSM3"/>
    <property type="match status" value="1"/>
</dbReference>
<evidence type="ECO:0000313" key="3">
    <source>
        <dbReference type="EMBL" id="BAQ71291.1"/>
    </source>
</evidence>
<dbReference type="GO" id="GO:0051607">
    <property type="term" value="P:defense response to virus"/>
    <property type="evidence" value="ECO:0007669"/>
    <property type="project" value="UniProtKB-KW"/>
</dbReference>
<evidence type="ECO:0000256" key="1">
    <source>
        <dbReference type="ARBA" id="ARBA00023118"/>
    </source>
</evidence>
<accession>A0A0D6B8D7</accession>